<name>A0A8J8KI73_9EURY</name>
<dbReference type="AlphaFoldDB" id="A0A8J8KI73"/>
<protein>
    <recommendedName>
        <fullName evidence="1">Halobacterial output domain-containing protein</fullName>
    </recommendedName>
</protein>
<dbReference type="RefSeq" id="WP_174703465.1">
    <property type="nucleotide sequence ID" value="NZ_JABURA010000003.1"/>
</dbReference>
<dbReference type="InterPro" id="IPR040624">
    <property type="entry name" value="HalOD1"/>
</dbReference>
<proteinExistence type="predicted"/>
<reference evidence="2" key="1">
    <citation type="submission" date="2020-06" db="EMBL/GenBank/DDBJ databases">
        <title>Haloterrigena sp. nov., an extremely halophilic archaeon isolated from a saline sediment.</title>
        <authorList>
            <person name="Liu B.-B."/>
        </authorList>
    </citation>
    <scope>NUCLEOTIDE SEQUENCE</scope>
    <source>
        <strain evidence="2">SYSU A121-1</strain>
    </source>
</reference>
<dbReference type="Proteomes" id="UP000728647">
    <property type="component" value="Unassembled WGS sequence"/>
</dbReference>
<organism evidence="2 3">
    <name type="scientific">Haloterrigena gelatinilytica</name>
    <dbReference type="NCBI Taxonomy" id="2741724"/>
    <lineage>
        <taxon>Archaea</taxon>
        <taxon>Methanobacteriati</taxon>
        <taxon>Methanobacteriota</taxon>
        <taxon>Stenosarchaea group</taxon>
        <taxon>Halobacteria</taxon>
        <taxon>Halobacteriales</taxon>
        <taxon>Natrialbaceae</taxon>
        <taxon>Haloterrigena</taxon>
    </lineage>
</organism>
<gene>
    <name evidence="2" type="ORF">HT576_22880</name>
</gene>
<comment type="caution">
    <text evidence="2">The sequence shown here is derived from an EMBL/GenBank/DDBJ whole genome shotgun (WGS) entry which is preliminary data.</text>
</comment>
<dbReference type="OrthoDB" id="221929at2157"/>
<feature type="domain" description="Halobacterial output" evidence="1">
    <location>
        <begin position="10"/>
        <end position="82"/>
    </location>
</feature>
<dbReference type="EMBL" id="JABURA010000003">
    <property type="protein sequence ID" value="NUB93822.1"/>
    <property type="molecule type" value="Genomic_DNA"/>
</dbReference>
<evidence type="ECO:0000313" key="2">
    <source>
        <dbReference type="EMBL" id="NUB93822.1"/>
    </source>
</evidence>
<accession>A0A8J8KI73</accession>
<sequence>MTTQSVESTNQSVSVAVVEAIAAATDQSPLEVEPLYHTIDPEALNMLFHNVGSQSQARGRITFVHCGYEVTVEATGDVTVTE</sequence>
<evidence type="ECO:0000313" key="3">
    <source>
        <dbReference type="Proteomes" id="UP000728647"/>
    </source>
</evidence>
<dbReference type="Pfam" id="PF18545">
    <property type="entry name" value="HalOD1"/>
    <property type="match status" value="1"/>
</dbReference>
<evidence type="ECO:0000259" key="1">
    <source>
        <dbReference type="Pfam" id="PF18545"/>
    </source>
</evidence>